<evidence type="ECO:0000256" key="3">
    <source>
        <dbReference type="ARBA" id="ARBA00022989"/>
    </source>
</evidence>
<keyword evidence="3 5" id="KW-1133">Transmembrane helix</keyword>
<dbReference type="GO" id="GO:0016020">
    <property type="term" value="C:membrane"/>
    <property type="evidence" value="ECO:0007669"/>
    <property type="project" value="UniProtKB-SubCell"/>
</dbReference>
<proteinExistence type="predicted"/>
<dbReference type="RefSeq" id="WP_132417200.1">
    <property type="nucleotide sequence ID" value="NZ_SKFG01000004.1"/>
</dbReference>
<dbReference type="EMBL" id="SKFG01000004">
    <property type="protein sequence ID" value="TCZ78750.1"/>
    <property type="molecule type" value="Genomic_DNA"/>
</dbReference>
<evidence type="ECO:0000313" key="6">
    <source>
        <dbReference type="EMBL" id="TCZ78750.1"/>
    </source>
</evidence>
<dbReference type="AlphaFoldDB" id="A0A4R4EHS8"/>
<dbReference type="Proteomes" id="UP000295418">
    <property type="component" value="Unassembled WGS sequence"/>
</dbReference>
<comment type="subcellular location">
    <subcellularLocation>
        <location evidence="1">Membrane</location>
        <topology evidence="1">Multi-pass membrane protein</topology>
    </subcellularLocation>
</comment>
<feature type="transmembrane region" description="Helical" evidence="5">
    <location>
        <begin position="145"/>
        <end position="165"/>
    </location>
</feature>
<feature type="transmembrane region" description="Helical" evidence="5">
    <location>
        <begin position="28"/>
        <end position="46"/>
    </location>
</feature>
<evidence type="ECO:0000313" key="7">
    <source>
        <dbReference type="Proteomes" id="UP000295418"/>
    </source>
</evidence>
<evidence type="ECO:0000256" key="2">
    <source>
        <dbReference type="ARBA" id="ARBA00022692"/>
    </source>
</evidence>
<dbReference type="OrthoDB" id="9811701at2"/>
<dbReference type="Pfam" id="PF04172">
    <property type="entry name" value="LrgB"/>
    <property type="match status" value="1"/>
</dbReference>
<organism evidence="6 7">
    <name type="scientific">Paenibacillus albiflavus</name>
    <dbReference type="NCBI Taxonomy" id="2545760"/>
    <lineage>
        <taxon>Bacteria</taxon>
        <taxon>Bacillati</taxon>
        <taxon>Bacillota</taxon>
        <taxon>Bacilli</taxon>
        <taxon>Bacillales</taxon>
        <taxon>Paenibacillaceae</taxon>
        <taxon>Paenibacillus</taxon>
    </lineage>
</organism>
<evidence type="ECO:0000256" key="1">
    <source>
        <dbReference type="ARBA" id="ARBA00004141"/>
    </source>
</evidence>
<accession>A0A4R4EHS8</accession>
<keyword evidence="7" id="KW-1185">Reference proteome</keyword>
<dbReference type="PANTHER" id="PTHR30249">
    <property type="entry name" value="PUTATIVE SEROTONIN TRANSPORTER"/>
    <property type="match status" value="1"/>
</dbReference>
<feature type="transmembrane region" description="Helical" evidence="5">
    <location>
        <begin position="201"/>
        <end position="222"/>
    </location>
</feature>
<gene>
    <name evidence="6" type="ORF">E0485_06620</name>
</gene>
<feature type="transmembrane region" description="Helical" evidence="5">
    <location>
        <begin position="86"/>
        <end position="112"/>
    </location>
</feature>
<dbReference type="PANTHER" id="PTHR30249:SF3">
    <property type="entry name" value="MUREIN HYDROLASE EXPORT REGULATOR"/>
    <property type="match status" value="1"/>
</dbReference>
<sequence length="226" mass="24139">MTKAIICFIVTIGLYCVAKWGYKRTGKVYLSPIIIVPALLILMLVYSDIPLTTYRAGNKALIDLLEPATIAFAIPLYKYFDVLKKYALVIIASVLSGSLISLVSTALIAGWVHLNSQMVHSLVPRSITTPIAMGLSEQIGGSPSITAAIVIITGLFGSIVGPFIIRKLKIHNEISRGVLLGTGAHALGTTKAFEVSSKAGAISSVSMILAAMFTFGITPWLVTFIQ</sequence>
<evidence type="ECO:0000256" key="5">
    <source>
        <dbReference type="SAM" id="Phobius"/>
    </source>
</evidence>
<reference evidence="6 7" key="1">
    <citation type="submission" date="2019-03" db="EMBL/GenBank/DDBJ databases">
        <authorList>
            <person name="Kim M.K.M."/>
        </authorList>
    </citation>
    <scope>NUCLEOTIDE SEQUENCE [LARGE SCALE GENOMIC DNA]</scope>
    <source>
        <strain evidence="6 7">18JY21-1</strain>
    </source>
</reference>
<evidence type="ECO:0000256" key="4">
    <source>
        <dbReference type="ARBA" id="ARBA00023136"/>
    </source>
</evidence>
<comment type="caution">
    <text evidence="6">The sequence shown here is derived from an EMBL/GenBank/DDBJ whole genome shotgun (WGS) entry which is preliminary data.</text>
</comment>
<name>A0A4R4EHS8_9BACL</name>
<keyword evidence="4 5" id="KW-0472">Membrane</keyword>
<dbReference type="InterPro" id="IPR007300">
    <property type="entry name" value="CidB/LrgB"/>
</dbReference>
<keyword evidence="2 5" id="KW-0812">Transmembrane</keyword>
<protein>
    <submittedName>
        <fullName evidence="6">LrgB family protein</fullName>
    </submittedName>
</protein>